<sequence length="154" mass="16927">MLIMITQPPYDAPSLAYLSTYPKSISIKDTEAALVYLTGLFPVQKIDFENMIIGKQDIYLTYPTQNYVVVKFIPGDTYGTAKMERVGVIMFGRLPAPATWAETIGVASPLSLGITNPLGYLLSYVNGKIAKQLLGSPNVVGWAGYEGKWQKLND</sequence>
<dbReference type="AlphaFoldDB" id="C9REZ8"/>
<dbReference type="HOGENOM" id="CLU_1700320_0_0_2"/>
<organism evidence="1 2">
    <name type="scientific">Methanocaldococcus vulcanius (strain ATCC 700851 / DSM 12094 / M7)</name>
    <name type="common">Methanococcus vulcanius</name>
    <dbReference type="NCBI Taxonomy" id="579137"/>
    <lineage>
        <taxon>Archaea</taxon>
        <taxon>Methanobacteriati</taxon>
        <taxon>Methanobacteriota</taxon>
        <taxon>Methanomada group</taxon>
        <taxon>Methanococci</taxon>
        <taxon>Methanococcales</taxon>
        <taxon>Methanocaldococcaceae</taxon>
        <taxon>Methanocaldococcus</taxon>
    </lineage>
</organism>
<proteinExistence type="predicted"/>
<dbReference type="EMBL" id="CP001787">
    <property type="protein sequence ID" value="ACX72150.1"/>
    <property type="molecule type" value="Genomic_DNA"/>
</dbReference>
<gene>
    <name evidence="1" type="ordered locus">Metvu_0283</name>
</gene>
<dbReference type="KEGG" id="mvu:Metvu_0283"/>
<protein>
    <submittedName>
        <fullName evidence="1">Uncharacterized protein</fullName>
    </submittedName>
</protein>
<evidence type="ECO:0000313" key="2">
    <source>
        <dbReference type="Proteomes" id="UP000002063"/>
    </source>
</evidence>
<evidence type="ECO:0000313" key="1">
    <source>
        <dbReference type="EMBL" id="ACX72150.1"/>
    </source>
</evidence>
<keyword evidence="2" id="KW-1185">Reference proteome</keyword>
<name>C9REZ8_METVM</name>
<accession>C9REZ8</accession>
<reference evidence="1" key="1">
    <citation type="submission" date="2009-10" db="EMBL/GenBank/DDBJ databases">
        <title>Complete sequence of chromosome of Methanocaldococcus vulcanius M7.</title>
        <authorList>
            <consortium name="US DOE Joint Genome Institute"/>
            <person name="Lucas S."/>
            <person name="Copeland A."/>
            <person name="Lapidus A."/>
            <person name="Glavina del Rio T."/>
            <person name="Dalin E."/>
            <person name="Tice H."/>
            <person name="Bruce D."/>
            <person name="Goodwin L."/>
            <person name="Pitluck S."/>
            <person name="Lcollab F.I."/>
            <person name="Brettin T."/>
            <person name="Detter J.C."/>
            <person name="Han C."/>
            <person name="Tapia R."/>
            <person name="Kuske C.R."/>
            <person name="Schmutz J."/>
            <person name="Larimer F."/>
            <person name="Land M."/>
            <person name="Hauser L."/>
            <person name="Kyrpides N."/>
            <person name="Ovchinikova G."/>
            <person name="Sieprawska-Lupa M."/>
            <person name="Whitman W.B."/>
            <person name="Woyke T."/>
        </authorList>
    </citation>
    <scope>NUCLEOTIDE SEQUENCE [LARGE SCALE GENOMIC DNA]</scope>
    <source>
        <strain evidence="1">M7</strain>
    </source>
</reference>
<dbReference type="Proteomes" id="UP000002063">
    <property type="component" value="Chromosome"/>
</dbReference>